<gene>
    <name evidence="3" type="ORF">V6N11_061218</name>
</gene>
<feature type="signal peptide" evidence="1">
    <location>
        <begin position="1"/>
        <end position="24"/>
    </location>
</feature>
<feature type="domain" description="DUF936" evidence="2">
    <location>
        <begin position="5"/>
        <end position="97"/>
    </location>
</feature>
<proteinExistence type="predicted"/>
<evidence type="ECO:0000313" key="3">
    <source>
        <dbReference type="EMBL" id="KAK8979997.1"/>
    </source>
</evidence>
<evidence type="ECO:0000256" key="1">
    <source>
        <dbReference type="SAM" id="SignalP"/>
    </source>
</evidence>
<name>A0ABR2NVJ6_9ROSI</name>
<dbReference type="EMBL" id="JBBPBN010000097">
    <property type="protein sequence ID" value="KAK8979997.1"/>
    <property type="molecule type" value="Genomic_DNA"/>
</dbReference>
<evidence type="ECO:0000259" key="2">
    <source>
        <dbReference type="Pfam" id="PF06075"/>
    </source>
</evidence>
<accession>A0ABR2NVJ6</accession>
<dbReference type="PANTHER" id="PTHR31928:SF3">
    <property type="entry name" value="EXPRESSED PROTEIN"/>
    <property type="match status" value="1"/>
</dbReference>
<dbReference type="InterPro" id="IPR010341">
    <property type="entry name" value="DUF936_pln"/>
</dbReference>
<dbReference type="Proteomes" id="UP001396334">
    <property type="component" value="Unassembled WGS sequence"/>
</dbReference>
<sequence length="260" mass="29814">MASLNLGILLKLLQSMNSLTRVTGDHQSTPLQVIALAASDLWPNHGFYVQLSDSLNSTYVSLSERNIELIFSNQLQLGQFVYVDRFHFDSPVPHVRHTPHCSCEEEQRDGCRKRSISNGERKEIYVSCTIKMRGTVMTQDKDDSRIEEGRNCIGELGKTEMKREITRSKERLLLDDEDDNVLEKEAIGIEYNRANYAKNQEVQLLNMEPPAWWTQQKALLVKRLDLVEASNEENMGYLLRILKILSKEVDDMENSPAKTP</sequence>
<feature type="chain" id="PRO_5047443129" description="DUF936 domain-containing protein" evidence="1">
    <location>
        <begin position="25"/>
        <end position="260"/>
    </location>
</feature>
<keyword evidence="4" id="KW-1185">Reference proteome</keyword>
<comment type="caution">
    <text evidence="3">The sequence shown here is derived from an EMBL/GenBank/DDBJ whole genome shotgun (WGS) entry which is preliminary data.</text>
</comment>
<evidence type="ECO:0000313" key="4">
    <source>
        <dbReference type="Proteomes" id="UP001396334"/>
    </source>
</evidence>
<protein>
    <recommendedName>
        <fullName evidence="2">DUF936 domain-containing protein</fullName>
    </recommendedName>
</protein>
<keyword evidence="1" id="KW-0732">Signal</keyword>
<dbReference type="PANTHER" id="PTHR31928">
    <property type="entry name" value="EXPRESSED PROTEIN"/>
    <property type="match status" value="1"/>
</dbReference>
<organism evidence="3 4">
    <name type="scientific">Hibiscus sabdariffa</name>
    <name type="common">roselle</name>
    <dbReference type="NCBI Taxonomy" id="183260"/>
    <lineage>
        <taxon>Eukaryota</taxon>
        <taxon>Viridiplantae</taxon>
        <taxon>Streptophyta</taxon>
        <taxon>Embryophyta</taxon>
        <taxon>Tracheophyta</taxon>
        <taxon>Spermatophyta</taxon>
        <taxon>Magnoliopsida</taxon>
        <taxon>eudicotyledons</taxon>
        <taxon>Gunneridae</taxon>
        <taxon>Pentapetalae</taxon>
        <taxon>rosids</taxon>
        <taxon>malvids</taxon>
        <taxon>Malvales</taxon>
        <taxon>Malvaceae</taxon>
        <taxon>Malvoideae</taxon>
        <taxon>Hibiscus</taxon>
    </lineage>
</organism>
<reference evidence="3 4" key="1">
    <citation type="journal article" date="2024" name="G3 (Bethesda)">
        <title>Genome assembly of Hibiscus sabdariffa L. provides insights into metabolisms of medicinal natural products.</title>
        <authorList>
            <person name="Kim T."/>
        </authorList>
    </citation>
    <scope>NUCLEOTIDE SEQUENCE [LARGE SCALE GENOMIC DNA]</scope>
    <source>
        <strain evidence="3">TK-2024</strain>
        <tissue evidence="3">Old leaves</tissue>
    </source>
</reference>
<dbReference type="Pfam" id="PF06075">
    <property type="entry name" value="DUF936"/>
    <property type="match status" value="1"/>
</dbReference>
<dbReference type="InterPro" id="IPR048297">
    <property type="entry name" value="DUF936_dom_pln"/>
</dbReference>